<evidence type="ECO:0000313" key="2">
    <source>
        <dbReference type="Proteomes" id="UP001374803"/>
    </source>
</evidence>
<evidence type="ECO:0000313" key="1">
    <source>
        <dbReference type="EMBL" id="WXB00685.1"/>
    </source>
</evidence>
<dbReference type="NCBIfam" id="TIGR03001">
    <property type="entry name" value="Sig-70_gmx1"/>
    <property type="match status" value="1"/>
</dbReference>
<dbReference type="InterPro" id="IPR013324">
    <property type="entry name" value="RNA_pol_sigma_r3/r4-like"/>
</dbReference>
<keyword evidence="2" id="KW-1185">Reference proteome</keyword>
<sequence length="301" mass="33681">MPSEHPLSGAFLAAAAPPLQAEVTSAPWTSVLLEKTLAEISARARDAYPELQLEPEAFLTHAGARVSSAAELQQLRPGDLYLACASLHRDRAALRILEERFFSRLDPVLGRLRLTPERVADVKQSLRDQLLVGTPAAPPRLSAFNGRGDLHGWLRVTAVRAALRLARKGKRELPLEDDALLALHTSNEDPELAYVKEVYRAQFREAFQSALDSLSDREKNLLRQNIVDGLGIDDLSGLYRAHRATVARWLASARELLLRRTRERFIRGARISVEECDSIMRLVHSQLDGTVRRRLQEVAPR</sequence>
<proteinExistence type="predicted"/>
<dbReference type="RefSeq" id="WP_394830287.1">
    <property type="nucleotide sequence ID" value="NZ_CP089929.1"/>
</dbReference>
<dbReference type="Proteomes" id="UP001374803">
    <property type="component" value="Chromosome"/>
</dbReference>
<organism evidence="1 2">
    <name type="scientific">Pendulispora rubella</name>
    <dbReference type="NCBI Taxonomy" id="2741070"/>
    <lineage>
        <taxon>Bacteria</taxon>
        <taxon>Pseudomonadati</taxon>
        <taxon>Myxococcota</taxon>
        <taxon>Myxococcia</taxon>
        <taxon>Myxococcales</taxon>
        <taxon>Sorangiineae</taxon>
        <taxon>Pendulisporaceae</taxon>
        <taxon>Pendulispora</taxon>
    </lineage>
</organism>
<reference evidence="1" key="1">
    <citation type="submission" date="2021-12" db="EMBL/GenBank/DDBJ databases">
        <title>Discovery of the Pendulisporaceae a myxobacterial family with distinct sporulation behavior and unique specialized metabolism.</title>
        <authorList>
            <person name="Garcia R."/>
            <person name="Popoff A."/>
            <person name="Bader C.D."/>
            <person name="Loehr J."/>
            <person name="Walesch S."/>
            <person name="Walt C."/>
            <person name="Boldt J."/>
            <person name="Bunk B."/>
            <person name="Haeckl F.J.F.P.J."/>
            <person name="Gunesch A.P."/>
            <person name="Birkelbach J."/>
            <person name="Nuebel U."/>
            <person name="Pietschmann T."/>
            <person name="Bach T."/>
            <person name="Mueller R."/>
        </authorList>
    </citation>
    <scope>NUCLEOTIDE SEQUENCE</scope>
    <source>
        <strain evidence="1">MSr11367</strain>
    </source>
</reference>
<name>A0ABZ2KRK2_9BACT</name>
<accession>A0ABZ2KRK2</accession>
<protein>
    <submittedName>
        <fullName evidence="1">Uncharacterized protein</fullName>
    </submittedName>
</protein>
<gene>
    <name evidence="1" type="ORF">LVJ94_27640</name>
</gene>
<dbReference type="SUPFAM" id="SSF88659">
    <property type="entry name" value="Sigma3 and sigma4 domains of RNA polymerase sigma factors"/>
    <property type="match status" value="1"/>
</dbReference>
<dbReference type="InterPro" id="IPR011745">
    <property type="entry name" value="RNA_pol_sigma70_MYXXA"/>
</dbReference>
<dbReference type="EMBL" id="CP089983">
    <property type="protein sequence ID" value="WXB00685.1"/>
    <property type="molecule type" value="Genomic_DNA"/>
</dbReference>